<sequence>MEKFSKNELRTHLICWSVYIFVEVVLAGIIAGRFSSFFLYVLFYAVNIGLFYCHALWVMPLLNRRTKTRVPFFLLAVISECMLYLSAATLINLLLESFGLRGSHLVINLQYLGITFWRSSFFIMYATGYFYLRGYLERKDLETQLIMAEKDFLRAQINPHLLFNTLNFIRHATKHNTAHASLAISSLSDLMEYALEDSKNGFVPLRRETEQVENLIGLHQLRFGHLLKLEYTNNNGNPEALILPIILLTLVENVFKHGILNDPDNIAQINVSSSATGISFSTTNLIGPTGKTNARETGLQNISARLEHAYPAGRYNFTYGTNGKQFETRLTINLA</sequence>
<proteinExistence type="predicted"/>
<reference evidence="3 4" key="1">
    <citation type="submission" date="2014-10" db="EMBL/GenBank/DDBJ databases">
        <title>Pedobacter Kyungheensis.</title>
        <authorList>
            <person name="Anderson B.M."/>
            <person name="Newman J.D."/>
        </authorList>
    </citation>
    <scope>NUCLEOTIDE SEQUENCE [LARGE SCALE GENOMIC DNA]</scope>
    <source>
        <strain evidence="3 4">KACC 16221</strain>
    </source>
</reference>
<feature type="transmembrane region" description="Helical" evidence="1">
    <location>
        <begin position="111"/>
        <end position="132"/>
    </location>
</feature>
<feature type="transmembrane region" description="Helical" evidence="1">
    <location>
        <begin position="70"/>
        <end position="91"/>
    </location>
</feature>
<dbReference type="Pfam" id="PF06580">
    <property type="entry name" value="His_kinase"/>
    <property type="match status" value="1"/>
</dbReference>
<comment type="caution">
    <text evidence="3">The sequence shown here is derived from an EMBL/GenBank/DDBJ whole genome shotgun (WGS) entry which is preliminary data.</text>
</comment>
<dbReference type="Proteomes" id="UP000031246">
    <property type="component" value="Unassembled WGS sequence"/>
</dbReference>
<keyword evidence="1" id="KW-1133">Transmembrane helix</keyword>
<dbReference type="InterPro" id="IPR010559">
    <property type="entry name" value="Sig_transdc_His_kin_internal"/>
</dbReference>
<evidence type="ECO:0000313" key="3">
    <source>
        <dbReference type="EMBL" id="KIA96222.1"/>
    </source>
</evidence>
<dbReference type="PANTHER" id="PTHR34220">
    <property type="entry name" value="SENSOR HISTIDINE KINASE YPDA"/>
    <property type="match status" value="1"/>
</dbReference>
<dbReference type="GO" id="GO:0000155">
    <property type="term" value="F:phosphorelay sensor kinase activity"/>
    <property type="evidence" value="ECO:0007669"/>
    <property type="project" value="InterPro"/>
</dbReference>
<gene>
    <name evidence="3" type="ORF">OC25_03855</name>
</gene>
<organism evidence="3 4">
    <name type="scientific">Pedobacter kyungheensis</name>
    <dbReference type="NCBI Taxonomy" id="1069985"/>
    <lineage>
        <taxon>Bacteria</taxon>
        <taxon>Pseudomonadati</taxon>
        <taxon>Bacteroidota</taxon>
        <taxon>Sphingobacteriia</taxon>
        <taxon>Sphingobacteriales</taxon>
        <taxon>Sphingobacteriaceae</taxon>
        <taxon>Pedobacter</taxon>
    </lineage>
</organism>
<dbReference type="AlphaFoldDB" id="A0A0C1FTH5"/>
<dbReference type="OrthoDB" id="9792992at2"/>
<keyword evidence="1" id="KW-0812">Transmembrane</keyword>
<name>A0A0C1FTH5_9SPHI</name>
<evidence type="ECO:0000313" key="4">
    <source>
        <dbReference type="Proteomes" id="UP000031246"/>
    </source>
</evidence>
<accession>A0A0C1FTH5</accession>
<dbReference type="PANTHER" id="PTHR34220:SF7">
    <property type="entry name" value="SENSOR HISTIDINE KINASE YPDA"/>
    <property type="match status" value="1"/>
</dbReference>
<feature type="transmembrane region" description="Helical" evidence="1">
    <location>
        <begin position="12"/>
        <end position="31"/>
    </location>
</feature>
<dbReference type="EMBL" id="JSYN01000003">
    <property type="protein sequence ID" value="KIA96222.1"/>
    <property type="molecule type" value="Genomic_DNA"/>
</dbReference>
<dbReference type="RefSeq" id="WP_039471945.1">
    <property type="nucleotide sequence ID" value="NZ_JSYN01000003.1"/>
</dbReference>
<feature type="transmembrane region" description="Helical" evidence="1">
    <location>
        <begin position="37"/>
        <end position="58"/>
    </location>
</feature>
<dbReference type="GO" id="GO:0016020">
    <property type="term" value="C:membrane"/>
    <property type="evidence" value="ECO:0007669"/>
    <property type="project" value="InterPro"/>
</dbReference>
<protein>
    <recommendedName>
        <fullName evidence="2">Signal transduction histidine kinase internal region domain-containing protein</fullName>
    </recommendedName>
</protein>
<evidence type="ECO:0000256" key="1">
    <source>
        <dbReference type="SAM" id="Phobius"/>
    </source>
</evidence>
<keyword evidence="1" id="KW-0472">Membrane</keyword>
<dbReference type="InterPro" id="IPR050640">
    <property type="entry name" value="Bact_2-comp_sensor_kinase"/>
</dbReference>
<feature type="domain" description="Signal transduction histidine kinase internal region" evidence="2">
    <location>
        <begin position="148"/>
        <end position="225"/>
    </location>
</feature>
<evidence type="ECO:0000259" key="2">
    <source>
        <dbReference type="Pfam" id="PF06580"/>
    </source>
</evidence>
<keyword evidence="4" id="KW-1185">Reference proteome</keyword>